<dbReference type="AlphaFoldDB" id="A0A927CDW9"/>
<dbReference type="Proteomes" id="UP000639396">
    <property type="component" value="Unassembled WGS sequence"/>
</dbReference>
<dbReference type="SUPFAM" id="SSF63992">
    <property type="entry name" value="Dipeptide transport protein"/>
    <property type="match status" value="1"/>
</dbReference>
<dbReference type="Gene3D" id="3.30.1360.130">
    <property type="entry name" value="Dipeptide transport protein"/>
    <property type="match status" value="1"/>
</dbReference>
<dbReference type="InterPro" id="IPR007035">
    <property type="entry name" value="Peptidase_M55"/>
</dbReference>
<organism evidence="1 2">
    <name type="scientific">Paenibacillus oceani</name>
    <dbReference type="NCBI Taxonomy" id="2772510"/>
    <lineage>
        <taxon>Bacteria</taxon>
        <taxon>Bacillati</taxon>
        <taxon>Bacillota</taxon>
        <taxon>Bacilli</taxon>
        <taxon>Bacillales</taxon>
        <taxon>Paenibacillaceae</taxon>
        <taxon>Paenibacillus</taxon>
    </lineage>
</organism>
<dbReference type="InterPro" id="IPR036177">
    <property type="entry name" value="Peptidase_M55_sf"/>
</dbReference>
<comment type="caution">
    <text evidence="1">The sequence shown here is derived from an EMBL/GenBank/DDBJ whole genome shotgun (WGS) entry which is preliminary data.</text>
</comment>
<evidence type="ECO:0000313" key="2">
    <source>
        <dbReference type="Proteomes" id="UP000639396"/>
    </source>
</evidence>
<keyword evidence="2" id="KW-1185">Reference proteome</keyword>
<dbReference type="InterPro" id="IPR027476">
    <property type="entry name" value="DppA_N"/>
</dbReference>
<protein>
    <submittedName>
        <fullName evidence="1">M55 family metallopeptidase</fullName>
    </submittedName>
</protein>
<gene>
    <name evidence="1" type="ORF">IDH45_18730</name>
</gene>
<dbReference type="EMBL" id="JACXJA010000026">
    <property type="protein sequence ID" value="MBD2864025.1"/>
    <property type="molecule type" value="Genomic_DNA"/>
</dbReference>
<evidence type="ECO:0000313" key="1">
    <source>
        <dbReference type="EMBL" id="MBD2864025.1"/>
    </source>
</evidence>
<dbReference type="Pfam" id="PF04951">
    <property type="entry name" value="Peptidase_M55"/>
    <property type="match status" value="1"/>
</dbReference>
<dbReference type="RefSeq" id="WP_190929652.1">
    <property type="nucleotide sequence ID" value="NZ_JACXJA010000026.1"/>
</dbReference>
<sequence length="260" mass="29051">MKFLIMTDLEGICGVDSFKQTRTNDNADKGPAMKQLARETNACIAGIRRAHPNAEVTVIDGHGSGGLFPKDLEDGEYVRYEQFQHDTLSQYRSLFYVGQHAMEGTINAPLRHTFSSVRVQYYRLNGVNIGEFGAFANWAGLNGVPTIFLAGDDKATLEAQMFVPGIETVVTKYGKGLEAAVHRPSDEVLSDIEAGAARAIERLSEIPPFVEFQPPFVFEARYYKPIDLEVWSKKPNITIIDERTIQLQTASYRELPFLNV</sequence>
<reference evidence="1" key="1">
    <citation type="submission" date="2020-09" db="EMBL/GenBank/DDBJ databases">
        <title>A novel bacterium of genus Paenibacillus, isolated from South China Sea.</title>
        <authorList>
            <person name="Huang H."/>
            <person name="Mo K."/>
            <person name="Hu Y."/>
        </authorList>
    </citation>
    <scope>NUCLEOTIDE SEQUENCE</scope>
    <source>
        <strain evidence="1">IB182363</strain>
    </source>
</reference>
<proteinExistence type="predicted"/>
<accession>A0A927CDW9</accession>
<name>A0A927CDW9_9BACL</name>
<dbReference type="Gene3D" id="3.40.50.10780">
    <property type="entry name" value="Dipeptide transport protein"/>
    <property type="match status" value="1"/>
</dbReference>